<name>A0A4V2K2E1_9APHY</name>
<keyword evidence="2" id="KW-1185">Reference proteome</keyword>
<accession>A0A4V2K2E1</accession>
<sequence length="237" mass="27085">MVRRTLTSSPSLTLLTPRTLTIPQDDSAPSNVLPPPYNLQGDLPSYVTDALKYFELINGGVRWSELVKVWVDFERKLGCPTNPQDRRHWLSAKERPEEIKIWSYEKLPRVKSTQQYAVGWKRWWISLQPPSRIGYMNTWPPARCQPAEDEEWDSVRRGGPNGMFLAVISLAWWLWAALDAGEPVAGSEIEQAIDDIVWVCQSCTTTIVDMRKRPAEPDDQSETGDATKRPKRACRCT</sequence>
<gene>
    <name evidence="1" type="ORF">BD310DRAFT_820310</name>
</gene>
<reference evidence="1 2" key="1">
    <citation type="submission" date="2019-01" db="EMBL/GenBank/DDBJ databases">
        <title>Draft genome sequences of three monokaryotic isolates of the white-rot basidiomycete fungus Dichomitus squalens.</title>
        <authorList>
            <consortium name="DOE Joint Genome Institute"/>
            <person name="Lopez S.C."/>
            <person name="Andreopoulos B."/>
            <person name="Pangilinan J."/>
            <person name="Lipzen A."/>
            <person name="Riley R."/>
            <person name="Ahrendt S."/>
            <person name="Ng V."/>
            <person name="Barry K."/>
            <person name="Daum C."/>
            <person name="Grigoriev I.V."/>
            <person name="Hilden K.S."/>
            <person name="Makela M.R."/>
            <person name="de Vries R.P."/>
        </authorList>
    </citation>
    <scope>NUCLEOTIDE SEQUENCE [LARGE SCALE GENOMIC DNA]</scope>
    <source>
        <strain evidence="1 2">CBS 464.89</strain>
    </source>
</reference>
<proteinExistence type="predicted"/>
<dbReference type="AlphaFoldDB" id="A0A4V2K2E1"/>
<evidence type="ECO:0000313" key="2">
    <source>
        <dbReference type="Proteomes" id="UP000292082"/>
    </source>
</evidence>
<dbReference type="EMBL" id="ML145129">
    <property type="protein sequence ID" value="TBU58034.1"/>
    <property type="molecule type" value="Genomic_DNA"/>
</dbReference>
<dbReference type="STRING" id="114155.A0A4V2K2E1"/>
<dbReference type="Proteomes" id="UP000292082">
    <property type="component" value="Unassembled WGS sequence"/>
</dbReference>
<organism evidence="1 2">
    <name type="scientific">Dichomitus squalens</name>
    <dbReference type="NCBI Taxonomy" id="114155"/>
    <lineage>
        <taxon>Eukaryota</taxon>
        <taxon>Fungi</taxon>
        <taxon>Dikarya</taxon>
        <taxon>Basidiomycota</taxon>
        <taxon>Agaricomycotina</taxon>
        <taxon>Agaricomycetes</taxon>
        <taxon>Polyporales</taxon>
        <taxon>Polyporaceae</taxon>
        <taxon>Dichomitus</taxon>
    </lineage>
</organism>
<evidence type="ECO:0000313" key="1">
    <source>
        <dbReference type="EMBL" id="TBU58034.1"/>
    </source>
</evidence>
<protein>
    <submittedName>
        <fullName evidence="1">Uncharacterized protein</fullName>
    </submittedName>
</protein>